<name>A0A9D2BHM6_9FIRM</name>
<keyword evidence="1" id="KW-1133">Transmembrane helix</keyword>
<dbReference type="PANTHER" id="PTHR34989:SF1">
    <property type="entry name" value="PROTEIN HDED"/>
    <property type="match status" value="1"/>
</dbReference>
<feature type="transmembrane region" description="Helical" evidence="1">
    <location>
        <begin position="34"/>
        <end position="54"/>
    </location>
</feature>
<dbReference type="EMBL" id="DXEK01000047">
    <property type="protein sequence ID" value="HIX76526.1"/>
    <property type="molecule type" value="Genomic_DNA"/>
</dbReference>
<feature type="transmembrane region" description="Helical" evidence="1">
    <location>
        <begin position="12"/>
        <end position="28"/>
    </location>
</feature>
<gene>
    <name evidence="2" type="ORF">H9734_02865</name>
</gene>
<keyword evidence="1" id="KW-0472">Membrane</keyword>
<keyword evidence="1" id="KW-0812">Transmembrane</keyword>
<comment type="caution">
    <text evidence="2">The sequence shown here is derived from an EMBL/GenBank/DDBJ whole genome shotgun (WGS) entry which is preliminary data.</text>
</comment>
<reference evidence="2" key="1">
    <citation type="journal article" date="2021" name="PeerJ">
        <title>Extensive microbial diversity within the chicken gut microbiome revealed by metagenomics and culture.</title>
        <authorList>
            <person name="Gilroy R."/>
            <person name="Ravi A."/>
            <person name="Getino M."/>
            <person name="Pursley I."/>
            <person name="Horton D.L."/>
            <person name="Alikhan N.F."/>
            <person name="Baker D."/>
            <person name="Gharbi K."/>
            <person name="Hall N."/>
            <person name="Watson M."/>
            <person name="Adriaenssens E.M."/>
            <person name="Foster-Nyarko E."/>
            <person name="Jarju S."/>
            <person name="Secka A."/>
            <person name="Antonio M."/>
            <person name="Oren A."/>
            <person name="Chaudhuri R.R."/>
            <person name="La Ragione R."/>
            <person name="Hildebrand F."/>
            <person name="Pallen M.J."/>
        </authorList>
    </citation>
    <scope>NUCLEOTIDE SEQUENCE</scope>
    <source>
        <strain evidence="2">CHK183-1962</strain>
    </source>
</reference>
<feature type="transmembrane region" description="Helical" evidence="1">
    <location>
        <begin position="124"/>
        <end position="142"/>
    </location>
</feature>
<protein>
    <submittedName>
        <fullName evidence="2">DUF308 domain-containing protein</fullName>
    </submittedName>
</protein>
<dbReference type="InterPro" id="IPR052712">
    <property type="entry name" value="Acid_resist_chaperone_HdeD"/>
</dbReference>
<organism evidence="2 3">
    <name type="scientific">Candidatus Fusicatenibacter merdavium</name>
    <dbReference type="NCBI Taxonomy" id="2838600"/>
    <lineage>
        <taxon>Bacteria</taxon>
        <taxon>Bacillati</taxon>
        <taxon>Bacillota</taxon>
        <taxon>Clostridia</taxon>
        <taxon>Lachnospirales</taxon>
        <taxon>Lachnospiraceae</taxon>
        <taxon>Fusicatenibacter</taxon>
    </lineage>
</organism>
<feature type="non-terminal residue" evidence="2">
    <location>
        <position position="186"/>
    </location>
</feature>
<evidence type="ECO:0000313" key="2">
    <source>
        <dbReference type="EMBL" id="HIX76526.1"/>
    </source>
</evidence>
<evidence type="ECO:0000313" key="3">
    <source>
        <dbReference type="Proteomes" id="UP000886890"/>
    </source>
</evidence>
<dbReference type="Proteomes" id="UP000886890">
    <property type="component" value="Unassembled WGS sequence"/>
</dbReference>
<feature type="transmembrane region" description="Helical" evidence="1">
    <location>
        <begin position="66"/>
        <end position="84"/>
    </location>
</feature>
<accession>A0A9D2BHM6</accession>
<proteinExistence type="predicted"/>
<dbReference type="AlphaFoldDB" id="A0A9D2BHM6"/>
<feature type="transmembrane region" description="Helical" evidence="1">
    <location>
        <begin position="90"/>
        <end position="108"/>
    </location>
</feature>
<sequence>MKQIFRDVRNNFLLTAIVSILIGLVLVLFPVKTTFLICNVAGVLLILCGIVNIFRYVTAKGEPFLFRYDLVIGVILCLAGLFVITQSALIISFIPTIIGIVLLINGIVNLKKAIHLKNAGLKRWWIDLAFAGLIALLGLLIWLRPFDAVATTNIFIGICLILNGISNLCTMFGIGRVKRRLEMHFP</sequence>
<dbReference type="InterPro" id="IPR005325">
    <property type="entry name" value="DUF308_memb"/>
</dbReference>
<feature type="transmembrane region" description="Helical" evidence="1">
    <location>
        <begin position="154"/>
        <end position="174"/>
    </location>
</feature>
<dbReference type="PANTHER" id="PTHR34989">
    <property type="entry name" value="PROTEIN HDED"/>
    <property type="match status" value="1"/>
</dbReference>
<dbReference type="Pfam" id="PF03729">
    <property type="entry name" value="DUF308"/>
    <property type="match status" value="2"/>
</dbReference>
<evidence type="ECO:0000256" key="1">
    <source>
        <dbReference type="SAM" id="Phobius"/>
    </source>
</evidence>
<reference evidence="2" key="2">
    <citation type="submission" date="2021-04" db="EMBL/GenBank/DDBJ databases">
        <authorList>
            <person name="Gilroy R."/>
        </authorList>
    </citation>
    <scope>NUCLEOTIDE SEQUENCE</scope>
    <source>
        <strain evidence="2">CHK183-1962</strain>
    </source>
</reference>
<dbReference type="GO" id="GO:0005886">
    <property type="term" value="C:plasma membrane"/>
    <property type="evidence" value="ECO:0007669"/>
    <property type="project" value="TreeGrafter"/>
</dbReference>